<gene>
    <name evidence="7" type="ORF">QN062_03405</name>
    <name evidence="6" type="ORF">QN216_07420</name>
    <name evidence="5" type="ORF">QN217_03040</name>
</gene>
<organism evidence="7">
    <name type="scientific">Bifidobacterium fermentum</name>
    <dbReference type="NCBI Taxonomy" id="3059035"/>
    <lineage>
        <taxon>Bacteria</taxon>
        <taxon>Bacillati</taxon>
        <taxon>Actinomycetota</taxon>
        <taxon>Actinomycetes</taxon>
        <taxon>Bifidobacteriales</taxon>
        <taxon>Bifidobacteriaceae</taxon>
        <taxon>Bifidobacterium</taxon>
    </lineage>
</organism>
<dbReference type="GO" id="GO:0016757">
    <property type="term" value="F:glycosyltransferase activity"/>
    <property type="evidence" value="ECO:0007669"/>
    <property type="project" value="UniProtKB-KW"/>
</dbReference>
<evidence type="ECO:0000259" key="4">
    <source>
        <dbReference type="Pfam" id="PF00535"/>
    </source>
</evidence>
<dbReference type="KEGG" id="bfk:QN062_03405"/>
<name>A0AB39UQH4_9BIFI</name>
<evidence type="ECO:0000256" key="2">
    <source>
        <dbReference type="ARBA" id="ARBA00022679"/>
    </source>
</evidence>
<dbReference type="InterPro" id="IPR029044">
    <property type="entry name" value="Nucleotide-diphossugar_trans"/>
</dbReference>
<dbReference type="InterPro" id="IPR001173">
    <property type="entry name" value="Glyco_trans_2-like"/>
</dbReference>
<dbReference type="EC" id="2.4.-.-" evidence="7"/>
<dbReference type="AlphaFoldDB" id="A0AB39UQH4"/>
<dbReference type="PANTHER" id="PTHR22916">
    <property type="entry name" value="GLYCOSYLTRANSFERASE"/>
    <property type="match status" value="1"/>
</dbReference>
<keyword evidence="3" id="KW-1133">Transmembrane helix</keyword>
<protein>
    <submittedName>
        <fullName evidence="7">Glycosyltransferase family 2 protein</fullName>
        <ecNumber evidence="7">2.4.-.-</ecNumber>
    </submittedName>
</protein>
<feature type="domain" description="Glycosyltransferase 2-like" evidence="4">
    <location>
        <begin position="11"/>
        <end position="132"/>
    </location>
</feature>
<evidence type="ECO:0000313" key="7">
    <source>
        <dbReference type="EMBL" id="XDS51234.1"/>
    </source>
</evidence>
<dbReference type="Gene3D" id="3.90.550.10">
    <property type="entry name" value="Spore Coat Polysaccharide Biosynthesis Protein SpsA, Chain A"/>
    <property type="match status" value="1"/>
</dbReference>
<evidence type="ECO:0000313" key="6">
    <source>
        <dbReference type="EMBL" id="XDS48164.1"/>
    </source>
</evidence>
<keyword evidence="2 7" id="KW-0808">Transferase</keyword>
<accession>A0AB39UQH4</accession>
<keyword evidence="1 7" id="KW-0328">Glycosyltransferase</keyword>
<dbReference type="RefSeq" id="WP_369342196.1">
    <property type="nucleotide sequence ID" value="NZ_CP129675.1"/>
</dbReference>
<evidence type="ECO:0000313" key="5">
    <source>
        <dbReference type="EMBL" id="XDS47131.1"/>
    </source>
</evidence>
<dbReference type="EMBL" id="CP129682">
    <property type="protein sequence ID" value="XDS48164.1"/>
    <property type="molecule type" value="Genomic_DNA"/>
</dbReference>
<dbReference type="EMBL" id="CP129675">
    <property type="protein sequence ID" value="XDS47131.1"/>
    <property type="molecule type" value="Genomic_DNA"/>
</dbReference>
<dbReference type="SUPFAM" id="SSF53448">
    <property type="entry name" value="Nucleotide-diphospho-sugar transferases"/>
    <property type="match status" value="1"/>
</dbReference>
<feature type="transmembrane region" description="Helical" evidence="3">
    <location>
        <begin position="328"/>
        <end position="347"/>
    </location>
</feature>
<dbReference type="PANTHER" id="PTHR22916:SF51">
    <property type="entry name" value="GLYCOSYLTRANSFERASE EPSH-RELATED"/>
    <property type="match status" value="1"/>
</dbReference>
<dbReference type="Pfam" id="PF00535">
    <property type="entry name" value="Glycos_transf_2"/>
    <property type="match status" value="1"/>
</dbReference>
<keyword evidence="3" id="KW-0812">Transmembrane</keyword>
<proteinExistence type="predicted"/>
<evidence type="ECO:0000256" key="1">
    <source>
        <dbReference type="ARBA" id="ARBA00022676"/>
    </source>
</evidence>
<dbReference type="CDD" id="cd00761">
    <property type="entry name" value="Glyco_tranf_GTA_type"/>
    <property type="match status" value="1"/>
</dbReference>
<dbReference type="EMBL" id="CP129683">
    <property type="protein sequence ID" value="XDS51234.1"/>
    <property type="molecule type" value="Genomic_DNA"/>
</dbReference>
<reference evidence="7" key="1">
    <citation type="submission" date="2023-07" db="EMBL/GenBank/DDBJ databases">
        <title>Bifidobacterium aquikefiriaerophilum sp. nov. and Bifidobacterium eccum sp. nov., isolated from water kefir.</title>
        <authorList>
            <person name="Breselge S."/>
            <person name="Bellassi P."/>
            <person name="Barcenilla C."/>
            <person name="Alvarez-Ordonez A."/>
            <person name="Morelli L."/>
            <person name="Cotter P.D."/>
        </authorList>
    </citation>
    <scope>NUCLEOTIDE SEQUENCE</scope>
    <source>
        <strain evidence="7">WK012_4_13</strain>
        <strain evidence="6">WK013_4_14</strain>
        <strain evidence="5">WK048_4_13</strain>
    </source>
</reference>
<evidence type="ECO:0000256" key="3">
    <source>
        <dbReference type="SAM" id="Phobius"/>
    </source>
</evidence>
<keyword evidence="3" id="KW-0472">Membrane</keyword>
<sequence>MKAAACQPMISIIMPVYNTDSVLLTKCLESILRQTNQDFELLIIDDGSTDEETIKVCDCFANISKNASVFHRVNNGVSAARNYGLYHATGSWIAFIDADDWIDPSYLGQLVSRAHGEACDIVFCDCYVEFKNHSVSNAFIPETVSHQIDSSNIREQLLLQILGQNKCYNPPEIGIGVPWGKLYRHDFLLSHELKFDESLKRMQDNVFNLYAFKQASAISYVPEKLYHYNNIESSASHKFNPNIVNDFAQVHESTEQFLERFEFDQTILQGYYSRVIQSIHPILRYYFFHEKYPENKKTMYSEIKTLLSKEPYITAMRKADYTRMPVKMFIYALLLKFHLFTLMRLIISRE</sequence>